<protein>
    <recommendedName>
        <fullName evidence="4">LysO family transporter</fullName>
    </recommendedName>
</protein>
<feature type="transmembrane region" description="Helical" evidence="1">
    <location>
        <begin position="56"/>
        <end position="78"/>
    </location>
</feature>
<feature type="transmembrane region" description="Helical" evidence="1">
    <location>
        <begin position="251"/>
        <end position="276"/>
    </location>
</feature>
<feature type="transmembrane region" description="Helical" evidence="1">
    <location>
        <begin position="150"/>
        <end position="176"/>
    </location>
</feature>
<keyword evidence="1" id="KW-1133">Transmembrane helix</keyword>
<dbReference type="STRING" id="410359.Pcal_0812"/>
<feature type="transmembrane region" description="Helical" evidence="1">
    <location>
        <begin position="90"/>
        <end position="110"/>
    </location>
</feature>
<dbReference type="GeneID" id="4909612"/>
<dbReference type="Pfam" id="PF03956">
    <property type="entry name" value="Lys_export"/>
    <property type="match status" value="1"/>
</dbReference>
<dbReference type="PANTHER" id="PTHR35804:SF1">
    <property type="entry name" value="LYSINE EXPORTER LYSO"/>
    <property type="match status" value="1"/>
</dbReference>
<dbReference type="InterPro" id="IPR005642">
    <property type="entry name" value="LysO"/>
</dbReference>
<dbReference type="HOGENOM" id="CLU_078428_0_0_2"/>
<feature type="transmembrane region" description="Helical" evidence="1">
    <location>
        <begin position="116"/>
        <end position="138"/>
    </location>
</feature>
<evidence type="ECO:0000256" key="1">
    <source>
        <dbReference type="SAM" id="Phobius"/>
    </source>
</evidence>
<proteinExistence type="predicted"/>
<keyword evidence="3" id="KW-1185">Reference proteome</keyword>
<dbReference type="RefSeq" id="WP_011849496.1">
    <property type="nucleotide sequence ID" value="NC_009073.1"/>
</dbReference>
<dbReference type="eggNOG" id="arCOG01615">
    <property type="taxonomic scope" value="Archaea"/>
</dbReference>
<gene>
    <name evidence="2" type="ordered locus">Pcal_0812</name>
</gene>
<sequence length="278" mass="28742">MFEVVKYVAPIAFGYLIGVIIKKRPPQLLFTVVVVALVFFVSANAAGVVLGNLATFLVVSLLYALALVVVTAVLGSLVDRGSAGGSVGRPSISIYVATSLVAGLVVGGFYKANYAALIDPLLIFLLLVAGIDMAGVGLKWEKRALLAPAVALAGAAAVAPLFTLTLGITPAVAFGLGWYSFTGPYLASAGDEVGGAYGLLVNFLREQLTFLLGPLLARRFSRVGVLAAGGATTMDNTLPLYVALYGPSFSLYAFANGVVLTFLVPAIVPLVHTLALHP</sequence>
<dbReference type="Proteomes" id="UP000001431">
    <property type="component" value="Chromosome"/>
</dbReference>
<evidence type="ECO:0000313" key="3">
    <source>
        <dbReference type="Proteomes" id="UP000001431"/>
    </source>
</evidence>
<feature type="transmembrane region" description="Helical" evidence="1">
    <location>
        <begin position="223"/>
        <end position="245"/>
    </location>
</feature>
<dbReference type="KEGG" id="pcl:Pcal_0812"/>
<accession>A3MUC1</accession>
<evidence type="ECO:0008006" key="4">
    <source>
        <dbReference type="Google" id="ProtNLM"/>
    </source>
</evidence>
<dbReference type="EMBL" id="CP000561">
    <property type="protein sequence ID" value="ABO08238.1"/>
    <property type="molecule type" value="Genomic_DNA"/>
</dbReference>
<feature type="transmembrane region" description="Helical" evidence="1">
    <location>
        <begin position="28"/>
        <end position="50"/>
    </location>
</feature>
<keyword evidence="1" id="KW-0812">Transmembrane</keyword>
<feature type="transmembrane region" description="Helical" evidence="1">
    <location>
        <begin position="6"/>
        <end position="21"/>
    </location>
</feature>
<evidence type="ECO:0000313" key="2">
    <source>
        <dbReference type="EMBL" id="ABO08238.1"/>
    </source>
</evidence>
<organism evidence="2 3">
    <name type="scientific">Pyrobaculum calidifontis (strain DSM 21063 / JCM 11548 / VA1)</name>
    <dbReference type="NCBI Taxonomy" id="410359"/>
    <lineage>
        <taxon>Archaea</taxon>
        <taxon>Thermoproteota</taxon>
        <taxon>Thermoprotei</taxon>
        <taxon>Thermoproteales</taxon>
        <taxon>Thermoproteaceae</taxon>
        <taxon>Pyrobaculum</taxon>
    </lineage>
</organism>
<name>A3MUC1_PYRCJ</name>
<dbReference type="GO" id="GO:0005886">
    <property type="term" value="C:plasma membrane"/>
    <property type="evidence" value="ECO:0007669"/>
    <property type="project" value="TreeGrafter"/>
</dbReference>
<dbReference type="AlphaFoldDB" id="A3MUC1"/>
<dbReference type="GO" id="GO:0015661">
    <property type="term" value="F:L-lysine efflux transmembrane transporter activity"/>
    <property type="evidence" value="ECO:0007669"/>
    <property type="project" value="InterPro"/>
</dbReference>
<reference evidence="2" key="1">
    <citation type="submission" date="2007-02" db="EMBL/GenBank/DDBJ databases">
        <title>Complete sequence of Pyrobaculum calidifontis JCM 11548.</title>
        <authorList>
            <consortium name="US DOE Joint Genome Institute"/>
            <person name="Copeland A."/>
            <person name="Lucas S."/>
            <person name="Lapidus A."/>
            <person name="Barry K."/>
            <person name="Glavina del Rio T."/>
            <person name="Dalin E."/>
            <person name="Tice H."/>
            <person name="Pitluck S."/>
            <person name="Chain P."/>
            <person name="Malfatti S."/>
            <person name="Shin M."/>
            <person name="Vergez L."/>
            <person name="Schmutz J."/>
            <person name="Larimer F."/>
            <person name="Land M."/>
            <person name="Hauser L."/>
            <person name="Kyrpides N."/>
            <person name="Mikhailova N."/>
            <person name="Cozen A.E."/>
            <person name="Fitz-Gibbon S.T."/>
            <person name="House C.H."/>
            <person name="Saltikov C."/>
            <person name="Lowe T.M."/>
            <person name="Richardson P."/>
        </authorList>
    </citation>
    <scope>NUCLEOTIDE SEQUENCE [LARGE SCALE GENOMIC DNA]</scope>
    <source>
        <strain evidence="2">JCM 11548</strain>
    </source>
</reference>
<keyword evidence="1" id="KW-0472">Membrane</keyword>
<dbReference type="PANTHER" id="PTHR35804">
    <property type="entry name" value="LYSINE EXPORTER LYSO"/>
    <property type="match status" value="1"/>
</dbReference>
<dbReference type="OrthoDB" id="21422at2157"/>